<dbReference type="InterPro" id="IPR036034">
    <property type="entry name" value="PDZ_sf"/>
</dbReference>
<dbReference type="GeneID" id="106663977"/>
<feature type="region of interest" description="Disordered" evidence="1">
    <location>
        <begin position="1621"/>
        <end position="1837"/>
    </location>
</feature>
<feature type="compositionally biased region" description="Pro residues" evidence="1">
    <location>
        <begin position="873"/>
        <end position="882"/>
    </location>
</feature>
<protein>
    <recommendedName>
        <fullName evidence="2">PDZ domain-containing protein</fullName>
    </recommendedName>
</protein>
<feature type="compositionally biased region" description="Acidic residues" evidence="1">
    <location>
        <begin position="1482"/>
        <end position="1498"/>
    </location>
</feature>
<feature type="compositionally biased region" description="Pro residues" evidence="1">
    <location>
        <begin position="1063"/>
        <end position="1076"/>
    </location>
</feature>
<feature type="region of interest" description="Disordered" evidence="1">
    <location>
        <begin position="1956"/>
        <end position="1980"/>
    </location>
</feature>
<feature type="compositionally biased region" description="Polar residues" evidence="1">
    <location>
        <begin position="454"/>
        <end position="472"/>
    </location>
</feature>
<feature type="region of interest" description="Disordered" evidence="1">
    <location>
        <begin position="1408"/>
        <end position="1455"/>
    </location>
</feature>
<feature type="compositionally biased region" description="Basic and acidic residues" evidence="1">
    <location>
        <begin position="1425"/>
        <end position="1435"/>
    </location>
</feature>
<organism evidence="3 4">
    <name type="scientific">Cimex lectularius</name>
    <name type="common">Bed bug</name>
    <name type="synonym">Acanthia lectularia</name>
    <dbReference type="NCBI Taxonomy" id="79782"/>
    <lineage>
        <taxon>Eukaryota</taxon>
        <taxon>Metazoa</taxon>
        <taxon>Ecdysozoa</taxon>
        <taxon>Arthropoda</taxon>
        <taxon>Hexapoda</taxon>
        <taxon>Insecta</taxon>
        <taxon>Pterygota</taxon>
        <taxon>Neoptera</taxon>
        <taxon>Paraneoptera</taxon>
        <taxon>Hemiptera</taxon>
        <taxon>Heteroptera</taxon>
        <taxon>Panheteroptera</taxon>
        <taxon>Cimicomorpha</taxon>
        <taxon>Cimicidae</taxon>
        <taxon>Cimex</taxon>
    </lineage>
</organism>
<accession>A0A8I6TJP1</accession>
<feature type="region of interest" description="Disordered" evidence="1">
    <location>
        <begin position="1135"/>
        <end position="1169"/>
    </location>
</feature>
<feature type="compositionally biased region" description="Acidic residues" evidence="1">
    <location>
        <begin position="1442"/>
        <end position="1455"/>
    </location>
</feature>
<feature type="compositionally biased region" description="Polar residues" evidence="1">
    <location>
        <begin position="1660"/>
        <end position="1671"/>
    </location>
</feature>
<feature type="compositionally biased region" description="Pro residues" evidence="1">
    <location>
        <begin position="839"/>
        <end position="848"/>
    </location>
</feature>
<feature type="region of interest" description="Disordered" evidence="1">
    <location>
        <begin position="428"/>
        <end position="480"/>
    </location>
</feature>
<proteinExistence type="predicted"/>
<dbReference type="EnsemblMetazoa" id="XM_024226663.1">
    <property type="protein sequence ID" value="XP_024082431.1"/>
    <property type="gene ID" value="LOC106663977"/>
</dbReference>
<feature type="compositionally biased region" description="Pro residues" evidence="1">
    <location>
        <begin position="797"/>
        <end position="806"/>
    </location>
</feature>
<dbReference type="SUPFAM" id="SSF50156">
    <property type="entry name" value="PDZ domain-like"/>
    <property type="match status" value="1"/>
</dbReference>
<dbReference type="OMA" id="GWWGYYP"/>
<feature type="compositionally biased region" description="Low complexity" evidence="1">
    <location>
        <begin position="1958"/>
        <end position="1971"/>
    </location>
</feature>
<feature type="compositionally biased region" description="Acidic residues" evidence="1">
    <location>
        <begin position="1719"/>
        <end position="1733"/>
    </location>
</feature>
<feature type="region of interest" description="Disordered" evidence="1">
    <location>
        <begin position="236"/>
        <end position="356"/>
    </location>
</feature>
<dbReference type="InterPro" id="IPR001478">
    <property type="entry name" value="PDZ"/>
</dbReference>
<feature type="compositionally biased region" description="Polar residues" evidence="1">
    <location>
        <begin position="974"/>
        <end position="992"/>
    </location>
</feature>
<feature type="compositionally biased region" description="Low complexity" evidence="1">
    <location>
        <begin position="1408"/>
        <end position="1420"/>
    </location>
</feature>
<feature type="compositionally biased region" description="Polar residues" evidence="1">
    <location>
        <begin position="908"/>
        <end position="941"/>
    </location>
</feature>
<dbReference type="SMART" id="SM00228">
    <property type="entry name" value="PDZ"/>
    <property type="match status" value="1"/>
</dbReference>
<feature type="region of interest" description="Disordered" evidence="1">
    <location>
        <begin position="1474"/>
        <end position="1552"/>
    </location>
</feature>
<evidence type="ECO:0000256" key="1">
    <source>
        <dbReference type="SAM" id="MobiDB-lite"/>
    </source>
</evidence>
<feature type="compositionally biased region" description="Basic and acidic residues" evidence="1">
    <location>
        <begin position="1636"/>
        <end position="1657"/>
    </location>
</feature>
<reference evidence="3" key="1">
    <citation type="submission" date="2022-01" db="UniProtKB">
        <authorList>
            <consortium name="EnsemblMetazoa"/>
        </authorList>
    </citation>
    <scope>IDENTIFICATION</scope>
</reference>
<feature type="compositionally biased region" description="Low complexity" evidence="1">
    <location>
        <begin position="1137"/>
        <end position="1169"/>
    </location>
</feature>
<evidence type="ECO:0000313" key="4">
    <source>
        <dbReference type="Proteomes" id="UP000494040"/>
    </source>
</evidence>
<feature type="compositionally biased region" description="Basic and acidic residues" evidence="1">
    <location>
        <begin position="236"/>
        <end position="245"/>
    </location>
</feature>
<name>A0A8I6TJP1_CIMLE</name>
<dbReference type="OrthoDB" id="6107953at2759"/>
<keyword evidence="4" id="KW-1185">Reference proteome</keyword>
<feature type="compositionally biased region" description="Basic and acidic residues" evidence="1">
    <location>
        <begin position="1674"/>
        <end position="1687"/>
    </location>
</feature>
<dbReference type="PROSITE" id="PS50106">
    <property type="entry name" value="PDZ"/>
    <property type="match status" value="1"/>
</dbReference>
<feature type="compositionally biased region" description="Basic and acidic residues" evidence="1">
    <location>
        <begin position="440"/>
        <end position="453"/>
    </location>
</feature>
<feature type="compositionally biased region" description="Pro residues" evidence="1">
    <location>
        <begin position="711"/>
        <end position="720"/>
    </location>
</feature>
<feature type="region of interest" description="Disordered" evidence="1">
    <location>
        <begin position="2061"/>
        <end position="2090"/>
    </location>
</feature>
<dbReference type="KEGG" id="clec:106663977"/>
<feature type="compositionally biased region" description="Basic and acidic residues" evidence="1">
    <location>
        <begin position="1799"/>
        <end position="1808"/>
    </location>
</feature>
<feature type="compositionally biased region" description="Basic and acidic residues" evidence="1">
    <location>
        <begin position="321"/>
        <end position="342"/>
    </location>
</feature>
<feature type="compositionally biased region" description="Polar residues" evidence="1">
    <location>
        <begin position="1222"/>
        <end position="1253"/>
    </location>
</feature>
<feature type="compositionally biased region" description="Polar residues" evidence="1">
    <location>
        <begin position="343"/>
        <end position="356"/>
    </location>
</feature>
<feature type="compositionally biased region" description="Low complexity" evidence="1">
    <location>
        <begin position="1708"/>
        <end position="1718"/>
    </location>
</feature>
<feature type="compositionally biased region" description="Basic and acidic residues" evidence="1">
    <location>
        <begin position="1510"/>
        <end position="1529"/>
    </location>
</feature>
<feature type="compositionally biased region" description="Polar residues" evidence="1">
    <location>
        <begin position="2061"/>
        <end position="2078"/>
    </location>
</feature>
<dbReference type="Gene3D" id="2.30.42.10">
    <property type="match status" value="1"/>
</dbReference>
<feature type="compositionally biased region" description="Acidic residues" evidence="1">
    <location>
        <begin position="1755"/>
        <end position="1779"/>
    </location>
</feature>
<evidence type="ECO:0000313" key="3">
    <source>
        <dbReference type="EnsemblMetazoa" id="XP_024082431.1"/>
    </source>
</evidence>
<feature type="region of interest" description="Disordered" evidence="1">
    <location>
        <begin position="1052"/>
        <end position="1102"/>
    </location>
</feature>
<dbReference type="Proteomes" id="UP000494040">
    <property type="component" value="Unassembled WGS sequence"/>
</dbReference>
<dbReference type="RefSeq" id="XP_024082431.1">
    <property type="nucleotide sequence ID" value="XM_024226663.1"/>
</dbReference>
<dbReference type="Pfam" id="PF00595">
    <property type="entry name" value="PDZ"/>
    <property type="match status" value="1"/>
</dbReference>
<feature type="compositionally biased region" description="Low complexity" evidence="1">
    <location>
        <begin position="1206"/>
        <end position="1221"/>
    </location>
</feature>
<dbReference type="CDD" id="cd00136">
    <property type="entry name" value="PDZ_canonical"/>
    <property type="match status" value="1"/>
</dbReference>
<feature type="domain" description="PDZ" evidence="2">
    <location>
        <begin position="6"/>
        <end position="88"/>
    </location>
</feature>
<evidence type="ECO:0000259" key="2">
    <source>
        <dbReference type="PROSITE" id="PS50106"/>
    </source>
</evidence>
<feature type="region of interest" description="Disordered" evidence="1">
    <location>
        <begin position="776"/>
        <end position="992"/>
    </location>
</feature>
<feature type="compositionally biased region" description="Polar residues" evidence="1">
    <location>
        <begin position="1534"/>
        <end position="1543"/>
    </location>
</feature>
<feature type="region of interest" description="Disordered" evidence="1">
    <location>
        <begin position="1203"/>
        <end position="1253"/>
    </location>
</feature>
<feature type="region of interest" description="Disordered" evidence="1">
    <location>
        <begin position="701"/>
        <end position="726"/>
    </location>
</feature>
<feature type="compositionally biased region" description="Basic and acidic residues" evidence="1">
    <location>
        <begin position="1780"/>
        <end position="1790"/>
    </location>
</feature>
<feature type="compositionally biased region" description="Polar residues" evidence="1">
    <location>
        <begin position="279"/>
        <end position="319"/>
    </location>
</feature>
<sequence length="2090" mass="234057">MAKLVTILLQKSDPDYPWGFALGSQPPAQPSVKITWVDNSSLASQHLELGDRVLELDGVDTTMLSNAEVERIVKSPSKKLEMLIMKKPKVKINPSVFEDPQVQFKKTEESKKVSYQETRERTEEKKGYIEKDGVFKNPGSEKMKTEIYRTNPPTEGVVNQTGCFSQSMIFNNINNYKNEKRKFDPREEKRKFWESCSTGEPVRNNEHLSFYKSDDSSQKFYKTEVSDLKNANFETQRSKSCEQADAKQNNPFCTNEARGKGRFLSSNPFRDNHPPMGESISNEKFVSSDGNSFTYYTSGSKQAPETSSRATDSYNSQNVYVHDKSSTEKKNNLKQTARETSSEKLSSTNGQSSKDYWSNCTYENHPVNDKYPFQPKDFHTKVFEKTLPVPISAKKNAKDIVEKRIKEKYRQEENEKCVRFSTSPTLLRKPSDFINNRNGKMKEVPEQSNKHSAFDTSSGSRDNKSSVENNAKSYPFDESGKNRTVEESLYSNSQNFKKGASTCDIKLQNEKVHHESTFQDTEETFKSETSLPTVQKVSFYDAKFDESFSQDIADDRSSKCLQSCTQEVKRVENEKTKYEHMTFTKSTYEGVTRSSNAPYESVEKASSEKYKKDYKPISSLIERSETPSSFYEKCFVKVYRGGQNSEETYEEMKMTGSTHEHAKDERADLIEKSFQEMSMKEDRYEAVFHDYARQSSQIAASNGSTGFSAGGPPPPPPPPVQGSIPPVRIASEIGPKKHYEPPAAIQNAMMTKDKKPFTYTPGGLDLAQIRSPRMAKRISRNAHMEDSCTPQLQQRPPGAPTQPLPPSALAAMQPQIAIPVFPPGGGFSNTPSHGQSSPSLPPPPPMPVSPEHSGFPPPPPLPAFNTNSDDAPDFPPPPPPLQNPGTPGTPSFTGAMNFPPPPPPLPEANTSYQNTQANYGQNGSGPKNGNRSPPSYLNDIQNRPALRSVGPANQYRPPPSDFVAEIPCHAPLRPTNQPPKSSFDPNNTQASIQVQLKPVSPKPVPVSNCGPPYIPVQPVYIQPKPAEVLFDNKQQPAYEPSHHTVVIPVQNTKPTPLQMPTNQQPPTPPKQMPPTPGSATKSPAPWMTSRQQSKESPPPWAIRQNQVESPQPQNLSQQQPTGSVTRVIPIQIEGREPQPTSQPQPTYQPQQPSHQQYQSPVYQQQSPSPVYQQVPNFQQQGAPMTQEQVKTRIIPIQIEGAESPRNYSSQQSVPNQNSPHSDNLQRTTSVDGSRQLQSQNSWSQGTSNPIQSRSFRVLQKITGSDEEATGPFQNPGAETFLVNRVFPPQATAPVGADNNMCWDPNTPPPYYPNPNYWYYPPKNPEEQQKFWEHYNAMCAYMAQMNAAAIRYSPYPMYPYVPTYPSDSEEYSGYSSSDEMSYYGHMFKKQAELQAAAQKQYYDAQLAAQNQQQLPTPQNVQSAEQNSKDDNNRESDNSPEQNENSDESDTDTEVEEECKPIALQSIKSVPNLNVYISQSPDSSSEESDLEELEEEESDSELPHQLSVIFEESEHSSDAESFKKHAIKKEIDESDAGSSPSTLNNNEEDDDSPVVVRLPLQFKISRSENDEEVTTVIVGNSEVNANSEEKEGNSDNLIITEIIKENSDPDVTATINLNLLKRKSMQKDVSEVTMTGSEKSDSESPTDFWRDIHDKETDIAKSPNTVNETQSLISEDDSKHEESDYHWEDDSSSTSIQTVKKGLSESENFSGSEVEVPSNVEENENAEDEEAETCDEEKHETETLLPKSNDSSNETSSSEEETDNSDEDSSDSSSDNEESDVEKEKSTEEKAEPCQNSEIQTKCKLEKLTSLEESEEDDSGVTSDISRHISETDTGSDAECTSELRKMTRYQRAATHSRLFKLLQDECGVEQENVDHEPLAMKRERLTLPLNTQNIGEQESLSSSSGINSPLSPTATDRLVKELVQSLLSRKKGRHFRKLPLEKLHAAALKILQEDMDPYDTGSTSDDSSFFLSPASNPQSNSSEVAERMQVEIPNPETYGVNYYDYCNYYNTWANPDRNRQSGNFEDYDIVPSKTFKILQDNSQIEPVNSQTTKGIVVRCPRVSSSRCNNPNHSPDSTLTPREPETSGPQET</sequence>